<feature type="domain" description="HTH araC/xylS-type" evidence="4">
    <location>
        <begin position="237"/>
        <end position="318"/>
    </location>
</feature>
<sequence>MTQAVADYMSLPECLRGTGLTEADLADEDAEIWAHQEFTVVRNIIGKLGDRAGLGIDVGGISTFGRTGILGFTFLASATVREGLARILPYLALSPSHVALSIETDETSDCIVADDEDIPADVRPFIVERDLAGLAAVLEGANAKLEPRWFETTLDEERAARLVKTWSLTADVRPNQPRNRIGGPPGMLDIPMPQSDPNTARVFERQCRQLLERRLARVGVTGQVRSRLLHTPGSFPSMQNVADELHLDPRTLRRRLTDEGTSFRTLVDEVRRALAERLLLENASIETIAQQLGYAETASFTHAFTRWTGSPPSRFSRR</sequence>
<dbReference type="Gene3D" id="1.10.10.60">
    <property type="entry name" value="Homeodomain-like"/>
    <property type="match status" value="1"/>
</dbReference>
<evidence type="ECO:0000313" key="5">
    <source>
        <dbReference type="EMBL" id="NMN99237.1"/>
    </source>
</evidence>
<proteinExistence type="predicted"/>
<keyword evidence="3" id="KW-0804">Transcription</keyword>
<dbReference type="InterPro" id="IPR032687">
    <property type="entry name" value="AraC-type_N"/>
</dbReference>
<reference evidence="5 6" key="2">
    <citation type="submission" date="2020-06" db="EMBL/GenBank/DDBJ databases">
        <title>Antribacter stalactiti gen. nov., sp. nov., a new member of the family Nacardiaceae isolated from a cave.</title>
        <authorList>
            <person name="Kim I.S."/>
        </authorList>
    </citation>
    <scope>NUCLEOTIDE SEQUENCE [LARGE SCALE GENOMIC DNA]</scope>
    <source>
        <strain evidence="5 6">YC2-7</strain>
    </source>
</reference>
<protein>
    <submittedName>
        <fullName evidence="5">AraC family transcriptional regulator</fullName>
    </submittedName>
</protein>
<dbReference type="GO" id="GO:0000976">
    <property type="term" value="F:transcription cis-regulatory region binding"/>
    <property type="evidence" value="ECO:0007669"/>
    <property type="project" value="TreeGrafter"/>
</dbReference>
<dbReference type="SUPFAM" id="SSF46689">
    <property type="entry name" value="Homeodomain-like"/>
    <property type="match status" value="1"/>
</dbReference>
<dbReference type="Proteomes" id="UP000535543">
    <property type="component" value="Unassembled WGS sequence"/>
</dbReference>
<dbReference type="GO" id="GO:0005829">
    <property type="term" value="C:cytosol"/>
    <property type="evidence" value="ECO:0007669"/>
    <property type="project" value="TreeGrafter"/>
</dbReference>
<evidence type="ECO:0000256" key="1">
    <source>
        <dbReference type="ARBA" id="ARBA00023015"/>
    </source>
</evidence>
<accession>A0A848KUN8</accession>
<dbReference type="GO" id="GO:0003700">
    <property type="term" value="F:DNA-binding transcription factor activity"/>
    <property type="evidence" value="ECO:0007669"/>
    <property type="project" value="InterPro"/>
</dbReference>
<name>A0A848KUN8_9NOCA</name>
<dbReference type="InterPro" id="IPR018060">
    <property type="entry name" value="HTH_AraC"/>
</dbReference>
<gene>
    <name evidence="5" type="ORF">FGL95_29860</name>
</gene>
<dbReference type="PANTHER" id="PTHR47894">
    <property type="entry name" value="HTH-TYPE TRANSCRIPTIONAL REGULATOR GADX"/>
    <property type="match status" value="1"/>
</dbReference>
<reference evidence="5 6" key="1">
    <citation type="submission" date="2019-05" db="EMBL/GenBank/DDBJ databases">
        <authorList>
            <person name="Lee S.D."/>
        </authorList>
    </citation>
    <scope>NUCLEOTIDE SEQUENCE [LARGE SCALE GENOMIC DNA]</scope>
    <source>
        <strain evidence="5 6">YC2-7</strain>
    </source>
</reference>
<evidence type="ECO:0000256" key="2">
    <source>
        <dbReference type="ARBA" id="ARBA00023125"/>
    </source>
</evidence>
<dbReference type="PROSITE" id="PS01124">
    <property type="entry name" value="HTH_ARAC_FAMILY_2"/>
    <property type="match status" value="1"/>
</dbReference>
<organism evidence="5 6">
    <name type="scientific">Antrihabitans stalactiti</name>
    <dbReference type="NCBI Taxonomy" id="2584121"/>
    <lineage>
        <taxon>Bacteria</taxon>
        <taxon>Bacillati</taxon>
        <taxon>Actinomycetota</taxon>
        <taxon>Actinomycetes</taxon>
        <taxon>Mycobacteriales</taxon>
        <taxon>Nocardiaceae</taxon>
        <taxon>Antrihabitans</taxon>
    </lineage>
</organism>
<dbReference type="AlphaFoldDB" id="A0A848KUN8"/>
<dbReference type="Pfam" id="PF12625">
    <property type="entry name" value="Arabinose_bd"/>
    <property type="match status" value="1"/>
</dbReference>
<comment type="caution">
    <text evidence="5">The sequence shown here is derived from an EMBL/GenBank/DDBJ whole genome shotgun (WGS) entry which is preliminary data.</text>
</comment>
<evidence type="ECO:0000256" key="3">
    <source>
        <dbReference type="ARBA" id="ARBA00023163"/>
    </source>
</evidence>
<keyword evidence="1" id="KW-0805">Transcription regulation</keyword>
<evidence type="ECO:0000259" key="4">
    <source>
        <dbReference type="PROSITE" id="PS01124"/>
    </source>
</evidence>
<dbReference type="PANTHER" id="PTHR47894:SF1">
    <property type="entry name" value="HTH-TYPE TRANSCRIPTIONAL REGULATOR VQSM"/>
    <property type="match status" value="1"/>
</dbReference>
<evidence type="ECO:0000313" key="6">
    <source>
        <dbReference type="Proteomes" id="UP000535543"/>
    </source>
</evidence>
<keyword evidence="6" id="KW-1185">Reference proteome</keyword>
<dbReference type="InterPro" id="IPR009057">
    <property type="entry name" value="Homeodomain-like_sf"/>
</dbReference>
<dbReference type="EMBL" id="VCQU01000015">
    <property type="protein sequence ID" value="NMN99237.1"/>
    <property type="molecule type" value="Genomic_DNA"/>
</dbReference>
<keyword evidence="2" id="KW-0238">DNA-binding</keyword>
<dbReference type="Pfam" id="PF12833">
    <property type="entry name" value="HTH_18"/>
    <property type="match status" value="1"/>
</dbReference>
<dbReference type="SMART" id="SM00342">
    <property type="entry name" value="HTH_ARAC"/>
    <property type="match status" value="1"/>
</dbReference>